<keyword evidence="2" id="KW-1185">Reference proteome</keyword>
<protein>
    <submittedName>
        <fullName evidence="1">Uncharacterized protein</fullName>
    </submittedName>
</protein>
<accession>A0A9D4K9Z2</accession>
<name>A0A9D4K9Z2_DREPO</name>
<gene>
    <name evidence="1" type="ORF">DPMN_109263</name>
</gene>
<reference evidence="1" key="1">
    <citation type="journal article" date="2019" name="bioRxiv">
        <title>The Genome of the Zebra Mussel, Dreissena polymorpha: A Resource for Invasive Species Research.</title>
        <authorList>
            <person name="McCartney M.A."/>
            <person name="Auch B."/>
            <person name="Kono T."/>
            <person name="Mallez S."/>
            <person name="Zhang Y."/>
            <person name="Obille A."/>
            <person name="Becker A."/>
            <person name="Abrahante J.E."/>
            <person name="Garbe J."/>
            <person name="Badalamenti J.P."/>
            <person name="Herman A."/>
            <person name="Mangelson H."/>
            <person name="Liachko I."/>
            <person name="Sullivan S."/>
            <person name="Sone E.D."/>
            <person name="Koren S."/>
            <person name="Silverstein K.A.T."/>
            <person name="Beckman K.B."/>
            <person name="Gohl D.M."/>
        </authorList>
    </citation>
    <scope>NUCLEOTIDE SEQUENCE</scope>
    <source>
        <strain evidence="1">Duluth1</strain>
        <tissue evidence="1">Whole animal</tissue>
    </source>
</reference>
<dbReference type="Proteomes" id="UP000828390">
    <property type="component" value="Unassembled WGS sequence"/>
</dbReference>
<proteinExistence type="predicted"/>
<evidence type="ECO:0000313" key="1">
    <source>
        <dbReference type="EMBL" id="KAH3835895.1"/>
    </source>
</evidence>
<reference evidence="1" key="2">
    <citation type="submission" date="2020-11" db="EMBL/GenBank/DDBJ databases">
        <authorList>
            <person name="McCartney M.A."/>
            <person name="Auch B."/>
            <person name="Kono T."/>
            <person name="Mallez S."/>
            <person name="Becker A."/>
            <person name="Gohl D.M."/>
            <person name="Silverstein K.A.T."/>
            <person name="Koren S."/>
            <person name="Bechman K.B."/>
            <person name="Herman A."/>
            <person name="Abrahante J.E."/>
            <person name="Garbe J."/>
        </authorList>
    </citation>
    <scope>NUCLEOTIDE SEQUENCE</scope>
    <source>
        <strain evidence="1">Duluth1</strain>
        <tissue evidence="1">Whole animal</tissue>
    </source>
</reference>
<comment type="caution">
    <text evidence="1">The sequence shown here is derived from an EMBL/GenBank/DDBJ whole genome shotgun (WGS) entry which is preliminary data.</text>
</comment>
<sequence>MGTAKISSSPLKGNDEDISTKYKAGSVGSLNNNDIARSHHLTLANTMHPQKNVIQPYGLLQRGKVKIKTISYCHRYCSNQALTPRKRFLAQASAVTMT</sequence>
<dbReference type="AlphaFoldDB" id="A0A9D4K9Z2"/>
<dbReference type="EMBL" id="JAIWYP010000004">
    <property type="protein sequence ID" value="KAH3835895.1"/>
    <property type="molecule type" value="Genomic_DNA"/>
</dbReference>
<organism evidence="1 2">
    <name type="scientific">Dreissena polymorpha</name>
    <name type="common">Zebra mussel</name>
    <name type="synonym">Mytilus polymorpha</name>
    <dbReference type="NCBI Taxonomy" id="45954"/>
    <lineage>
        <taxon>Eukaryota</taxon>
        <taxon>Metazoa</taxon>
        <taxon>Spiralia</taxon>
        <taxon>Lophotrochozoa</taxon>
        <taxon>Mollusca</taxon>
        <taxon>Bivalvia</taxon>
        <taxon>Autobranchia</taxon>
        <taxon>Heteroconchia</taxon>
        <taxon>Euheterodonta</taxon>
        <taxon>Imparidentia</taxon>
        <taxon>Neoheterodontei</taxon>
        <taxon>Myida</taxon>
        <taxon>Dreissenoidea</taxon>
        <taxon>Dreissenidae</taxon>
        <taxon>Dreissena</taxon>
    </lineage>
</organism>
<evidence type="ECO:0000313" key="2">
    <source>
        <dbReference type="Proteomes" id="UP000828390"/>
    </source>
</evidence>